<dbReference type="InterPro" id="IPR001104">
    <property type="entry name" value="3-oxo-5_a-steroid_4-DH_C"/>
</dbReference>
<dbReference type="PROSITE" id="PS50244">
    <property type="entry name" value="S5A_REDUCTASE"/>
    <property type="match status" value="1"/>
</dbReference>
<feature type="non-terminal residue" evidence="8">
    <location>
        <position position="1"/>
    </location>
</feature>
<comment type="pathway">
    <text evidence="2">Protein modification; protein glycosylation.</text>
</comment>
<proteinExistence type="predicted"/>
<dbReference type="Pfam" id="PF02544">
    <property type="entry name" value="Steroid_dh"/>
    <property type="match status" value="1"/>
</dbReference>
<dbReference type="GO" id="GO:0005783">
    <property type="term" value="C:endoplasmic reticulum"/>
    <property type="evidence" value="ECO:0007669"/>
    <property type="project" value="TreeGrafter"/>
</dbReference>
<evidence type="ECO:0000259" key="7">
    <source>
        <dbReference type="Pfam" id="PF02544"/>
    </source>
</evidence>
<keyword evidence="5 6" id="KW-0472">Membrane</keyword>
<dbReference type="AlphaFoldDB" id="S8CMX1"/>
<feature type="transmembrane region" description="Helical" evidence="6">
    <location>
        <begin position="194"/>
        <end position="221"/>
    </location>
</feature>
<feature type="transmembrane region" description="Helical" evidence="6">
    <location>
        <begin position="260"/>
        <end position="276"/>
    </location>
</feature>
<evidence type="ECO:0000256" key="1">
    <source>
        <dbReference type="ARBA" id="ARBA00004127"/>
    </source>
</evidence>
<dbReference type="GO" id="GO:0003865">
    <property type="term" value="F:3-oxo-5-alpha-steroid 4-dehydrogenase activity"/>
    <property type="evidence" value="ECO:0007669"/>
    <property type="project" value="TreeGrafter"/>
</dbReference>
<organism evidence="8 9">
    <name type="scientific">Genlisea aurea</name>
    <dbReference type="NCBI Taxonomy" id="192259"/>
    <lineage>
        <taxon>Eukaryota</taxon>
        <taxon>Viridiplantae</taxon>
        <taxon>Streptophyta</taxon>
        <taxon>Embryophyta</taxon>
        <taxon>Tracheophyta</taxon>
        <taxon>Spermatophyta</taxon>
        <taxon>Magnoliopsida</taxon>
        <taxon>eudicotyledons</taxon>
        <taxon>Gunneridae</taxon>
        <taxon>Pentapetalae</taxon>
        <taxon>asterids</taxon>
        <taxon>lamiids</taxon>
        <taxon>Lamiales</taxon>
        <taxon>Lentibulariaceae</taxon>
        <taxon>Genlisea</taxon>
    </lineage>
</organism>
<evidence type="ECO:0000256" key="3">
    <source>
        <dbReference type="ARBA" id="ARBA00022692"/>
    </source>
</evidence>
<dbReference type="OrthoDB" id="541710at2759"/>
<comment type="subcellular location">
    <subcellularLocation>
        <location evidence="1">Endomembrane system</location>
        <topology evidence="1">Multi-pass membrane protein</topology>
    </subcellularLocation>
</comment>
<evidence type="ECO:0000313" key="8">
    <source>
        <dbReference type="EMBL" id="EPS68070.1"/>
    </source>
</evidence>
<sequence length="322" mass="36737">LSVVCALRASWLMAILPIFVASLPFPKLAPYSKLLTGFSRRGKTMQSSSHKLSVPQKYFFHFYILGVIWTTLLLITTWLYAYKSSSVVSGSITDHFTGGSNESSVQNYSGSHKKGIWHSILLLLLMETQLLRRLSESIHVFKYSPSARMHIVGYLTGLFFYAAAPLSLCCEYATEVLKLMIKGKEGMQIEELNFWGHVLVPLMHLKWYAWIGAVCFIWGWIHQFRCHAILGSLRENGSSHEGDYVIPHGDWFEYVSSPHYLAEIVIYGGFVIGAGLSDVTVWLLFVFVVTNLAFAAADAHEWYIRKFDNYPRDRRLILPFIY</sequence>
<feature type="domain" description="3-oxo-5-alpha-steroid 4-dehydrogenase C-terminal" evidence="7">
    <location>
        <begin position="206"/>
        <end position="322"/>
    </location>
</feature>
<reference evidence="8 9" key="1">
    <citation type="journal article" date="2013" name="BMC Genomics">
        <title>The miniature genome of a carnivorous plant Genlisea aurea contains a low number of genes and short non-coding sequences.</title>
        <authorList>
            <person name="Leushkin E.V."/>
            <person name="Sutormin R.A."/>
            <person name="Nabieva E.R."/>
            <person name="Penin A.A."/>
            <person name="Kondrashov A.S."/>
            <person name="Logacheva M.D."/>
        </authorList>
    </citation>
    <scope>NUCLEOTIDE SEQUENCE [LARGE SCALE GENOMIC DNA]</scope>
</reference>
<evidence type="ECO:0000256" key="5">
    <source>
        <dbReference type="ARBA" id="ARBA00023136"/>
    </source>
</evidence>
<dbReference type="Gene3D" id="1.20.120.1630">
    <property type="match status" value="1"/>
</dbReference>
<dbReference type="PANTHER" id="PTHR14624">
    <property type="entry name" value="DFG10 PROTEIN"/>
    <property type="match status" value="1"/>
</dbReference>
<feature type="transmembrane region" description="Helical" evidence="6">
    <location>
        <begin position="151"/>
        <end position="174"/>
    </location>
</feature>
<name>S8CMX1_9LAMI</name>
<keyword evidence="4 6" id="KW-1133">Transmembrane helix</keyword>
<comment type="caution">
    <text evidence="8">The sequence shown here is derived from an EMBL/GenBank/DDBJ whole genome shotgun (WGS) entry which is preliminary data.</text>
</comment>
<accession>S8CMX1</accession>
<evidence type="ECO:0000256" key="2">
    <source>
        <dbReference type="ARBA" id="ARBA00004922"/>
    </source>
</evidence>
<dbReference type="Proteomes" id="UP000015453">
    <property type="component" value="Unassembled WGS sequence"/>
</dbReference>
<evidence type="ECO:0000313" key="9">
    <source>
        <dbReference type="Proteomes" id="UP000015453"/>
    </source>
</evidence>
<keyword evidence="9" id="KW-1185">Reference proteome</keyword>
<protein>
    <recommendedName>
        <fullName evidence="7">3-oxo-5-alpha-steroid 4-dehydrogenase C-terminal domain-containing protein</fullName>
    </recommendedName>
</protein>
<dbReference type="PANTHER" id="PTHR14624:SF0">
    <property type="entry name" value="POLYPRENOL REDUCTASE"/>
    <property type="match status" value="1"/>
</dbReference>
<dbReference type="UniPathway" id="UPA00378"/>
<dbReference type="InterPro" id="IPR039698">
    <property type="entry name" value="Dfg10/SRD5A3"/>
</dbReference>
<dbReference type="GO" id="GO:0016095">
    <property type="term" value="P:polyprenol catabolic process"/>
    <property type="evidence" value="ECO:0007669"/>
    <property type="project" value="TreeGrafter"/>
</dbReference>
<dbReference type="GO" id="GO:0006488">
    <property type="term" value="P:dolichol-linked oligosaccharide biosynthetic process"/>
    <property type="evidence" value="ECO:0007669"/>
    <property type="project" value="InterPro"/>
</dbReference>
<keyword evidence="3 6" id="KW-0812">Transmembrane</keyword>
<dbReference type="EMBL" id="AUSU01002796">
    <property type="protein sequence ID" value="EPS68070.1"/>
    <property type="molecule type" value="Genomic_DNA"/>
</dbReference>
<evidence type="ECO:0000256" key="4">
    <source>
        <dbReference type="ARBA" id="ARBA00022989"/>
    </source>
</evidence>
<feature type="transmembrane region" description="Helical" evidence="6">
    <location>
        <begin position="58"/>
        <end position="81"/>
    </location>
</feature>
<evidence type="ECO:0000256" key="6">
    <source>
        <dbReference type="SAM" id="Phobius"/>
    </source>
</evidence>
<gene>
    <name evidence="8" type="ORF">M569_06704</name>
</gene>